<dbReference type="Pfam" id="PF00294">
    <property type="entry name" value="PfkB"/>
    <property type="match status" value="1"/>
</dbReference>
<comment type="catalytic activity">
    <reaction evidence="9">
        <text>D-ribose + ATP = D-ribose 5-phosphate + ADP + H(+)</text>
        <dbReference type="Rhea" id="RHEA:13697"/>
        <dbReference type="ChEBI" id="CHEBI:15378"/>
        <dbReference type="ChEBI" id="CHEBI:30616"/>
        <dbReference type="ChEBI" id="CHEBI:47013"/>
        <dbReference type="ChEBI" id="CHEBI:78346"/>
        <dbReference type="ChEBI" id="CHEBI:456216"/>
        <dbReference type="EC" id="2.7.1.15"/>
    </reaction>
</comment>
<feature type="binding site" evidence="9">
    <location>
        <position position="290"/>
    </location>
    <ligand>
        <name>K(+)</name>
        <dbReference type="ChEBI" id="CHEBI:29103"/>
    </ligand>
</feature>
<evidence type="ECO:0000256" key="4">
    <source>
        <dbReference type="ARBA" id="ARBA00022777"/>
    </source>
</evidence>
<gene>
    <name evidence="11" type="ORF">H2200_005435</name>
</gene>
<feature type="binding site" evidence="9">
    <location>
        <position position="296"/>
    </location>
    <ligand>
        <name>substrate</name>
    </ligand>
</feature>
<evidence type="ECO:0000313" key="12">
    <source>
        <dbReference type="Proteomes" id="UP001172673"/>
    </source>
</evidence>
<sequence length="731" mass="79412">MVDKPSIAIVGSVNIDFAVLVPRIPGPGETLTAVSLDISAGGKGANQAVACGRAAFVSPTVQDVKVDLIGAVGKGDPYYSSLVQPLLAKSGVGTKGIEELEDTATGTAIVLVDHSDAQNRILVVPSANAAVSDVSKLIDVIGGLYKHEPTVVVLQGEIPRTTVLGLLRRLNASERTAVVFNPAPLFPEGIPIDSVKGLAALVVNETEWLQLVLSWKIGHTEEPTNQPSDANIDQKHLDQYTTQVHETTRISIILVTLGSRGVYYSLLKTTGGAICVCGLIPAKRVDNLVDTTAAGDTFIGYFAVELSRHLASKEATLKTFDIRAALGKANSAAALARNTVSHWNGNDGISCDGLQLTKEPDILDQQLKEISAQQPPPLPRPVKPLFEGTPEELRGLEYWISETGPTIANYGPSFDFWCRVVPMWAWQSQVIRHLLVAATQFDEHLGLYRTASASQLGPVAISHYLAAIKNMATATESDKFSVTLAGVLGWVFETMQDNHSAGQIHLSAASRLLSELEAAPGNVSQSSLELIEQMNAAVHLVAAYAKAECQDALEHPDGPLTINTEGFNIPVAHSLADWRDALLESTARYLANDQTRYAARAQRLYVKNWHRSLRHYCSRSKEESHLHKKTVQMLFNLGLAFLPEEEVGCFSYQATPNAIRHLLDAFERADAENQKNKLGSENGDITETIVMALELMLGQLQHEELDKRAGELLHKLRKQFEELNNGLWHGA</sequence>
<dbReference type="EMBL" id="JAPDRK010000007">
    <property type="protein sequence ID" value="KAJ9610658.1"/>
    <property type="molecule type" value="Genomic_DNA"/>
</dbReference>
<feature type="binding site" evidence="9">
    <location>
        <position position="157"/>
    </location>
    <ligand>
        <name>substrate</name>
    </ligand>
</feature>
<dbReference type="GO" id="GO:0005524">
    <property type="term" value="F:ATP binding"/>
    <property type="evidence" value="ECO:0007669"/>
    <property type="project" value="UniProtKB-UniRule"/>
</dbReference>
<dbReference type="AlphaFoldDB" id="A0AA38XBZ6"/>
<keyword evidence="7 9" id="KW-0630">Potassium</keyword>
<dbReference type="PRINTS" id="PR00990">
    <property type="entry name" value="RIBOKINASE"/>
</dbReference>
<dbReference type="PANTHER" id="PTHR10584:SF166">
    <property type="entry name" value="RIBOKINASE"/>
    <property type="match status" value="1"/>
</dbReference>
<keyword evidence="5 9" id="KW-0067">ATP-binding</keyword>
<dbReference type="InterPro" id="IPR011611">
    <property type="entry name" value="PfkB_dom"/>
</dbReference>
<comment type="activity regulation">
    <text evidence="9">Activated by a monovalent cation that binds near, but not in, the active site. The most likely occupant of the site in vivo is potassium. Ion binding induces a conformational change that may alter substrate affinity.</text>
</comment>
<evidence type="ECO:0000256" key="3">
    <source>
        <dbReference type="ARBA" id="ARBA00022741"/>
    </source>
</evidence>
<dbReference type="InterPro" id="IPR029056">
    <property type="entry name" value="Ribokinase-like"/>
</dbReference>
<protein>
    <recommendedName>
        <fullName evidence="9">Ribokinase</fullName>
        <shortName evidence="9">RK</shortName>
        <ecNumber evidence="9">2.7.1.15</ecNumber>
    </recommendedName>
</protein>
<comment type="similarity">
    <text evidence="9">Belongs to the carbohydrate kinase PfkB family. Ribokinase subfamily.</text>
</comment>
<feature type="binding site" evidence="9">
    <location>
        <begin position="295"/>
        <end position="296"/>
    </location>
    <ligand>
        <name>ATP</name>
        <dbReference type="ChEBI" id="CHEBI:30616"/>
    </ligand>
</feature>
<proteinExistence type="inferred from homology"/>
<dbReference type="GO" id="GO:0005737">
    <property type="term" value="C:cytoplasm"/>
    <property type="evidence" value="ECO:0007669"/>
    <property type="project" value="UniProtKB-SubCell"/>
</dbReference>
<dbReference type="GO" id="GO:0019303">
    <property type="term" value="P:D-ribose catabolic process"/>
    <property type="evidence" value="ECO:0007669"/>
    <property type="project" value="UniProtKB-UniRule"/>
</dbReference>
<evidence type="ECO:0000256" key="7">
    <source>
        <dbReference type="ARBA" id="ARBA00022958"/>
    </source>
</evidence>
<feature type="domain" description="Carbohydrate kinase PfkB" evidence="10">
    <location>
        <begin position="6"/>
        <end position="336"/>
    </location>
</feature>
<dbReference type="SUPFAM" id="SSF53613">
    <property type="entry name" value="Ribokinase-like"/>
    <property type="match status" value="1"/>
</dbReference>
<feature type="active site" description="Proton acceptor" evidence="9">
    <location>
        <position position="296"/>
    </location>
</feature>
<keyword evidence="2 9" id="KW-0479">Metal-binding</keyword>
<comment type="pathway">
    <text evidence="9">Carbohydrate metabolism; D-ribose degradation; D-ribose 5-phosphate from beta-D-ribopyranose: step 2/2.</text>
</comment>
<dbReference type="PANTHER" id="PTHR10584">
    <property type="entry name" value="SUGAR KINASE"/>
    <property type="match status" value="1"/>
</dbReference>
<comment type="subunit">
    <text evidence="9">Homodimer.</text>
</comment>
<comment type="caution">
    <text evidence="9">Lacks conserved residue(s) required for the propagation of feature annotation.</text>
</comment>
<keyword evidence="4 9" id="KW-0418">Kinase</keyword>
<feature type="binding site" evidence="9">
    <location>
        <position position="204"/>
    </location>
    <ligand>
        <name>ATP</name>
        <dbReference type="ChEBI" id="CHEBI:30616"/>
    </ligand>
</feature>
<keyword evidence="6 9" id="KW-0460">Magnesium</keyword>
<keyword evidence="3 9" id="KW-0547">Nucleotide-binding</keyword>
<dbReference type="CDD" id="cd01174">
    <property type="entry name" value="ribokinase"/>
    <property type="match status" value="1"/>
</dbReference>
<dbReference type="Proteomes" id="UP001172673">
    <property type="component" value="Unassembled WGS sequence"/>
</dbReference>
<feature type="binding site" evidence="9">
    <location>
        <position position="327"/>
    </location>
    <ligand>
        <name>K(+)</name>
        <dbReference type="ChEBI" id="CHEBI:29103"/>
    </ligand>
</feature>
<comment type="subcellular location">
    <subcellularLocation>
        <location evidence="9">Cytoplasm</location>
    </subcellularLocation>
    <subcellularLocation>
        <location evidence="9">Nucleus</location>
    </subcellularLocation>
</comment>
<keyword evidence="9" id="KW-0963">Cytoplasm</keyword>
<dbReference type="InterPro" id="IPR011877">
    <property type="entry name" value="Ribokinase"/>
</dbReference>
<evidence type="ECO:0000256" key="8">
    <source>
        <dbReference type="ARBA" id="ARBA00023277"/>
    </source>
</evidence>
<dbReference type="EC" id="2.7.1.15" evidence="9"/>
<comment type="cofactor">
    <cofactor evidence="9">
        <name>Mg(2+)</name>
        <dbReference type="ChEBI" id="CHEBI:18420"/>
    </cofactor>
    <text evidence="9">Requires a divalent cation, most likely magnesium in vivo, as an electrophilic catalyst to aid phosphoryl group transfer. It is the chelate of the metal and the nucleotide that is the actual substrate.</text>
</comment>
<reference evidence="11" key="1">
    <citation type="submission" date="2022-10" db="EMBL/GenBank/DDBJ databases">
        <title>Culturing micro-colonial fungi from biological soil crusts in the Mojave desert and describing Neophaeococcomyces mojavensis, and introducing the new genera and species Taxawa tesnikishii.</title>
        <authorList>
            <person name="Kurbessoian T."/>
            <person name="Stajich J.E."/>
        </authorList>
    </citation>
    <scope>NUCLEOTIDE SEQUENCE</scope>
    <source>
        <strain evidence="11">TK_41</strain>
    </source>
</reference>
<evidence type="ECO:0000313" key="11">
    <source>
        <dbReference type="EMBL" id="KAJ9610658.1"/>
    </source>
</evidence>
<dbReference type="HAMAP" id="MF_01987">
    <property type="entry name" value="Ribokinase"/>
    <property type="match status" value="1"/>
</dbReference>
<evidence type="ECO:0000256" key="5">
    <source>
        <dbReference type="ARBA" id="ARBA00022840"/>
    </source>
</evidence>
<keyword evidence="9" id="KW-0539">Nucleus</keyword>
<comment type="function">
    <text evidence="9">Catalyzes the phosphorylation of ribose at O-5 in a reaction requiring ATP and magnesium. The resulting D-ribose-5-phosphate can then be used either for sythesis of nucleotides, histidine, and tryptophan, or as a component of the pentose phosphate pathway.</text>
</comment>
<dbReference type="InterPro" id="IPR002139">
    <property type="entry name" value="Ribo/fructo_kinase"/>
</dbReference>
<dbReference type="GO" id="GO:0046872">
    <property type="term" value="F:metal ion binding"/>
    <property type="evidence" value="ECO:0007669"/>
    <property type="project" value="UniProtKB-KW"/>
</dbReference>
<evidence type="ECO:0000256" key="1">
    <source>
        <dbReference type="ARBA" id="ARBA00022679"/>
    </source>
</evidence>
<keyword evidence="12" id="KW-1185">Reference proteome</keyword>
<evidence type="ECO:0000256" key="6">
    <source>
        <dbReference type="ARBA" id="ARBA00022842"/>
    </source>
</evidence>
<dbReference type="GO" id="GO:0004747">
    <property type="term" value="F:ribokinase activity"/>
    <property type="evidence" value="ECO:0007669"/>
    <property type="project" value="UniProtKB-UniRule"/>
</dbReference>
<evidence type="ECO:0000256" key="9">
    <source>
        <dbReference type="HAMAP-Rule" id="MF_03215"/>
    </source>
</evidence>
<evidence type="ECO:0000256" key="2">
    <source>
        <dbReference type="ARBA" id="ARBA00022723"/>
    </source>
</evidence>
<feature type="binding site" evidence="9">
    <location>
        <begin position="14"/>
        <end position="16"/>
    </location>
    <ligand>
        <name>substrate</name>
    </ligand>
</feature>
<organism evidence="11 12">
    <name type="scientific">Cladophialophora chaetospira</name>
    <dbReference type="NCBI Taxonomy" id="386627"/>
    <lineage>
        <taxon>Eukaryota</taxon>
        <taxon>Fungi</taxon>
        <taxon>Dikarya</taxon>
        <taxon>Ascomycota</taxon>
        <taxon>Pezizomycotina</taxon>
        <taxon>Eurotiomycetes</taxon>
        <taxon>Chaetothyriomycetidae</taxon>
        <taxon>Chaetothyriales</taxon>
        <taxon>Herpotrichiellaceae</taxon>
        <taxon>Cladophialophora</taxon>
    </lineage>
</organism>
<dbReference type="Gene3D" id="3.40.1190.20">
    <property type="match status" value="1"/>
</dbReference>
<feature type="binding site" evidence="9">
    <location>
        <begin position="256"/>
        <end position="261"/>
    </location>
    <ligand>
        <name>ATP</name>
        <dbReference type="ChEBI" id="CHEBI:30616"/>
    </ligand>
</feature>
<feature type="binding site" evidence="9">
    <location>
        <position position="292"/>
    </location>
    <ligand>
        <name>K(+)</name>
        <dbReference type="ChEBI" id="CHEBI:29103"/>
    </ligand>
</feature>
<evidence type="ECO:0000259" key="10">
    <source>
        <dbReference type="Pfam" id="PF00294"/>
    </source>
</evidence>
<feature type="binding site" evidence="9">
    <location>
        <position position="330"/>
    </location>
    <ligand>
        <name>K(+)</name>
        <dbReference type="ChEBI" id="CHEBI:29103"/>
    </ligand>
</feature>
<dbReference type="GO" id="GO:0005634">
    <property type="term" value="C:nucleus"/>
    <property type="evidence" value="ECO:0007669"/>
    <property type="project" value="UniProtKB-SubCell"/>
</dbReference>
<keyword evidence="8 9" id="KW-0119">Carbohydrate metabolism</keyword>
<comment type="caution">
    <text evidence="11">The sequence shown here is derived from an EMBL/GenBank/DDBJ whole genome shotgun (WGS) entry which is preliminary data.</text>
</comment>
<accession>A0AA38XBZ6</accession>
<feature type="binding site" evidence="9">
    <location>
        <begin position="42"/>
        <end position="46"/>
    </location>
    <ligand>
        <name>substrate</name>
    </ligand>
</feature>
<name>A0AA38XBZ6_9EURO</name>
<keyword evidence="1 9" id="KW-0808">Transferase</keyword>